<keyword evidence="1" id="KW-0732">Signal</keyword>
<feature type="signal peptide" evidence="1">
    <location>
        <begin position="1"/>
        <end position="23"/>
    </location>
</feature>
<feature type="domain" description="Dienelactone hydrolase" evidence="2">
    <location>
        <begin position="115"/>
        <end position="289"/>
    </location>
</feature>
<sequence>MKSYSAIVLFIIAMLVITSGAHAKNWNNALNRLKVNTSIVSIPVASSNEDYAIGAVLNIPKEFSSKALVIIVHGSKGVDTRGQYHQSSLHKVGIATLELDLWAARGMLDGSFIRPRAVHETLPDVFAAFRYAAQLPQFDEDKIGILGFSWGGVIAMLSRETSIVKEFSPVHQFAAHVAFYPVCWGYTVIPQYKISTTTQKPILILTGELDDYDLPTSCDDWKQSLSESEQNFVTVEVFKDAHHAFNSFEPQKIVVDPFSHLGQGGDVLMKPNKKARKKANRYLVDFFKTQFDVD</sequence>
<dbReference type="Gene3D" id="3.40.50.1820">
    <property type="entry name" value="alpha/beta hydrolase"/>
    <property type="match status" value="1"/>
</dbReference>
<evidence type="ECO:0000256" key="1">
    <source>
        <dbReference type="SAM" id="SignalP"/>
    </source>
</evidence>
<dbReference type="PANTHER" id="PTHR46623:SF6">
    <property type="entry name" value="ALPHA_BETA-HYDROLASES SUPERFAMILY PROTEIN"/>
    <property type="match status" value="1"/>
</dbReference>
<dbReference type="PANTHER" id="PTHR46623">
    <property type="entry name" value="CARBOXYMETHYLENEBUTENOLIDASE-RELATED"/>
    <property type="match status" value="1"/>
</dbReference>
<accession>A0A919BLY3</accession>
<evidence type="ECO:0000259" key="2">
    <source>
        <dbReference type="Pfam" id="PF01738"/>
    </source>
</evidence>
<evidence type="ECO:0000313" key="4">
    <source>
        <dbReference type="Proteomes" id="UP000623842"/>
    </source>
</evidence>
<keyword evidence="4" id="KW-1185">Reference proteome</keyword>
<dbReference type="Proteomes" id="UP000623842">
    <property type="component" value="Unassembled WGS sequence"/>
</dbReference>
<reference evidence="3" key="2">
    <citation type="submission" date="2020-09" db="EMBL/GenBank/DDBJ databases">
        <authorList>
            <person name="Sun Q."/>
            <person name="Kim S."/>
        </authorList>
    </citation>
    <scope>NUCLEOTIDE SEQUENCE</scope>
    <source>
        <strain evidence="3">KCTC 42731</strain>
    </source>
</reference>
<name>A0A919BLY3_9GAMM</name>
<dbReference type="RefSeq" id="WP_189772434.1">
    <property type="nucleotide sequence ID" value="NZ_BNCK01000007.1"/>
</dbReference>
<reference evidence="3" key="1">
    <citation type="journal article" date="2014" name="Int. J. Syst. Evol. Microbiol.">
        <title>Complete genome sequence of Corynebacterium casei LMG S-19264T (=DSM 44701T), isolated from a smear-ripened cheese.</title>
        <authorList>
            <consortium name="US DOE Joint Genome Institute (JGI-PGF)"/>
            <person name="Walter F."/>
            <person name="Albersmeier A."/>
            <person name="Kalinowski J."/>
            <person name="Ruckert C."/>
        </authorList>
    </citation>
    <scope>NUCLEOTIDE SEQUENCE</scope>
    <source>
        <strain evidence="3">KCTC 42731</strain>
    </source>
</reference>
<dbReference type="GO" id="GO:0016787">
    <property type="term" value="F:hydrolase activity"/>
    <property type="evidence" value="ECO:0007669"/>
    <property type="project" value="InterPro"/>
</dbReference>
<evidence type="ECO:0000313" key="3">
    <source>
        <dbReference type="EMBL" id="GHG00113.1"/>
    </source>
</evidence>
<gene>
    <name evidence="3" type="ORF">GCM10017161_30920</name>
</gene>
<dbReference type="InterPro" id="IPR002925">
    <property type="entry name" value="Dienelactn_hydro"/>
</dbReference>
<comment type="caution">
    <text evidence="3">The sequence shown here is derived from an EMBL/GenBank/DDBJ whole genome shotgun (WGS) entry which is preliminary data.</text>
</comment>
<proteinExistence type="predicted"/>
<dbReference type="InterPro" id="IPR029058">
    <property type="entry name" value="AB_hydrolase_fold"/>
</dbReference>
<organism evidence="3 4">
    <name type="scientific">Thalassotalea marina</name>
    <dbReference type="NCBI Taxonomy" id="1673741"/>
    <lineage>
        <taxon>Bacteria</taxon>
        <taxon>Pseudomonadati</taxon>
        <taxon>Pseudomonadota</taxon>
        <taxon>Gammaproteobacteria</taxon>
        <taxon>Alteromonadales</taxon>
        <taxon>Colwelliaceae</taxon>
        <taxon>Thalassotalea</taxon>
    </lineage>
</organism>
<dbReference type="EMBL" id="BNCK01000007">
    <property type="protein sequence ID" value="GHG00113.1"/>
    <property type="molecule type" value="Genomic_DNA"/>
</dbReference>
<protein>
    <recommendedName>
        <fullName evidence="2">Dienelactone hydrolase domain-containing protein</fullName>
    </recommendedName>
</protein>
<dbReference type="Pfam" id="PF01738">
    <property type="entry name" value="DLH"/>
    <property type="match status" value="1"/>
</dbReference>
<feature type="chain" id="PRO_5037586616" description="Dienelactone hydrolase domain-containing protein" evidence="1">
    <location>
        <begin position="24"/>
        <end position="294"/>
    </location>
</feature>
<dbReference type="InterPro" id="IPR051049">
    <property type="entry name" value="Dienelactone_hydrolase-like"/>
</dbReference>
<dbReference type="SUPFAM" id="SSF53474">
    <property type="entry name" value="alpha/beta-Hydrolases"/>
    <property type="match status" value="1"/>
</dbReference>
<dbReference type="AlphaFoldDB" id="A0A919BLY3"/>